<dbReference type="OrthoDB" id="72772at2759"/>
<keyword evidence="1" id="KW-0175">Coiled coil</keyword>
<sequence>MSFAQPSFLLPQNRKLRHLRGIYLRNLTFPQPRGYSIDDATINKTSVDKRERALSNHSSKVLHHARSSDNLKTSSSSATPSSHSLSSPATDTQPTRGRRVTLSGANSLARQHILEQALDSSTADAFFSLHCEGCADPLYVSEVEEKATNFNFRFFDLVDLEPFLSRSSQLIIKVWVRRSLLPATPATATWILLVEDDIDLRFLGCIGSLNSIHFPPNALVFHLVDGIYMAGVRSPAVRAGAKKQAAAVPTSSYNSLMRLANLENSVQDCLATQDRLASQINDLLAQEQPPALPEAEARCHRVKKGVAHQRRLTEAARHRRDEIAASIQARRSAISAGRALQKKACADVENASQKLDTSRATAAKTQDSIRGQRRRICEDLIRIFRIVTNSYNSNEPLAFQVCGMPLPNTEYGSSVLTGAQASFSGASGEDVLSAALGYVALLANALQTYLSVALPYRVTAYGSRSVVRDDISKIPDQQREFPLYMPRGGLTSQYRFDYAWFLMNKNIETLCIAQGLRVVDIRHTLPNLKYLLYVCSAGSEELPERKRGGVRGLWSGHIQRHSIASTMSTVTTADDAPSHHNDTADDGAGMKAASPEINLRRGSMETSFTFPAKSQAPAPALSSQQRAASLAMPPPKRPSDIARSPSPVPGLNLPFAEGVGTWTLRTKGMRENIDRRG</sequence>
<dbReference type="InterPro" id="IPR040939">
    <property type="entry name" value="Vps38"/>
</dbReference>
<dbReference type="GO" id="GO:0035493">
    <property type="term" value="P:SNARE complex assembly"/>
    <property type="evidence" value="ECO:0007669"/>
    <property type="project" value="TreeGrafter"/>
</dbReference>
<evidence type="ECO:0000256" key="1">
    <source>
        <dbReference type="ARBA" id="ARBA00023054"/>
    </source>
</evidence>
<evidence type="ECO:0000256" key="2">
    <source>
        <dbReference type="SAM" id="MobiDB-lite"/>
    </source>
</evidence>
<dbReference type="GO" id="GO:0000149">
    <property type="term" value="F:SNARE binding"/>
    <property type="evidence" value="ECO:0007669"/>
    <property type="project" value="TreeGrafter"/>
</dbReference>
<dbReference type="Proteomes" id="UP000016923">
    <property type="component" value="Unassembled WGS sequence"/>
</dbReference>
<dbReference type="VEuPathDB" id="FungiDB:F503_07613"/>
<dbReference type="PANTHER" id="PTHR15157">
    <property type="entry name" value="UV RADIATION RESISTANCE-ASSOCIATED GENE PROTEIN"/>
    <property type="match status" value="1"/>
</dbReference>
<dbReference type="AlphaFoldDB" id="S3CAE1"/>
<dbReference type="STRING" id="1262450.S3CAE1"/>
<keyword evidence="4" id="KW-1185">Reference proteome</keyword>
<gene>
    <name evidence="3" type="ORF">F503_07613</name>
</gene>
<dbReference type="PANTHER" id="PTHR15157:SF5">
    <property type="entry name" value="UV RADIATION RESISTANCE-ASSOCIATED GENE PROTEIN"/>
    <property type="match status" value="1"/>
</dbReference>
<protein>
    <submittedName>
        <fullName evidence="3">Uv radiation resistance-associated protein</fullName>
    </submittedName>
</protein>
<reference evidence="3 4" key="1">
    <citation type="journal article" date="2013" name="BMC Genomics">
        <title>The genome and transcriptome of the pine saprophyte Ophiostoma piceae, and a comparison with the bark beetle-associated pine pathogen Grosmannia clavigera.</title>
        <authorList>
            <person name="Haridas S."/>
            <person name="Wang Y."/>
            <person name="Lim L."/>
            <person name="Massoumi Alamouti S."/>
            <person name="Jackman S."/>
            <person name="Docking R."/>
            <person name="Robertson G."/>
            <person name="Birol I."/>
            <person name="Bohlmann J."/>
            <person name="Breuil C."/>
        </authorList>
    </citation>
    <scope>NUCLEOTIDE SEQUENCE [LARGE SCALE GENOMIC DNA]</scope>
    <source>
        <strain evidence="3 4">UAMH 11346</strain>
    </source>
</reference>
<dbReference type="EMBL" id="KE148147">
    <property type="protein sequence ID" value="EPE09837.1"/>
    <property type="molecule type" value="Genomic_DNA"/>
</dbReference>
<name>S3CAE1_OPHP1</name>
<organism evidence="3 4">
    <name type="scientific">Ophiostoma piceae (strain UAMH 11346)</name>
    <name type="common">Sap stain fungus</name>
    <dbReference type="NCBI Taxonomy" id="1262450"/>
    <lineage>
        <taxon>Eukaryota</taxon>
        <taxon>Fungi</taxon>
        <taxon>Dikarya</taxon>
        <taxon>Ascomycota</taxon>
        <taxon>Pezizomycotina</taxon>
        <taxon>Sordariomycetes</taxon>
        <taxon>Sordariomycetidae</taxon>
        <taxon>Ophiostomatales</taxon>
        <taxon>Ophiostomataceae</taxon>
        <taxon>Ophiostoma</taxon>
    </lineage>
</organism>
<dbReference type="OMA" id="HYRFEYG"/>
<feature type="compositionally biased region" description="Low complexity" evidence="2">
    <location>
        <begin position="73"/>
        <end position="90"/>
    </location>
</feature>
<dbReference type="GO" id="GO:0000323">
    <property type="term" value="C:lytic vacuole"/>
    <property type="evidence" value="ECO:0007669"/>
    <property type="project" value="TreeGrafter"/>
</dbReference>
<dbReference type="HOGENOM" id="CLU_009375_1_0_1"/>
<dbReference type="Pfam" id="PF17649">
    <property type="entry name" value="VPS38"/>
    <property type="match status" value="1"/>
</dbReference>
<dbReference type="GO" id="GO:0034272">
    <property type="term" value="C:phosphatidylinositol 3-kinase complex, class III, type II"/>
    <property type="evidence" value="ECO:0007669"/>
    <property type="project" value="InterPro"/>
</dbReference>
<accession>S3CAE1</accession>
<dbReference type="eggNOG" id="KOG2896">
    <property type="taxonomic scope" value="Eukaryota"/>
</dbReference>
<feature type="region of interest" description="Disordered" evidence="2">
    <location>
        <begin position="48"/>
        <end position="98"/>
    </location>
</feature>
<evidence type="ECO:0000313" key="4">
    <source>
        <dbReference type="Proteomes" id="UP000016923"/>
    </source>
</evidence>
<feature type="compositionally biased region" description="Low complexity" evidence="2">
    <location>
        <begin position="611"/>
        <end position="631"/>
    </location>
</feature>
<dbReference type="GO" id="GO:0005768">
    <property type="term" value="C:endosome"/>
    <property type="evidence" value="ECO:0007669"/>
    <property type="project" value="TreeGrafter"/>
</dbReference>
<evidence type="ECO:0000313" key="3">
    <source>
        <dbReference type="EMBL" id="EPE09837.1"/>
    </source>
</evidence>
<proteinExistence type="predicted"/>
<feature type="region of interest" description="Disordered" evidence="2">
    <location>
        <begin position="611"/>
        <end position="656"/>
    </location>
</feature>